<organism evidence="1 2">
    <name type="scientific">Cimex lectularius</name>
    <name type="common">Bed bug</name>
    <name type="synonym">Acanthia lectularia</name>
    <dbReference type="NCBI Taxonomy" id="79782"/>
    <lineage>
        <taxon>Eukaryota</taxon>
        <taxon>Metazoa</taxon>
        <taxon>Ecdysozoa</taxon>
        <taxon>Arthropoda</taxon>
        <taxon>Hexapoda</taxon>
        <taxon>Insecta</taxon>
        <taxon>Pterygota</taxon>
        <taxon>Neoptera</taxon>
        <taxon>Paraneoptera</taxon>
        <taxon>Hemiptera</taxon>
        <taxon>Heteroptera</taxon>
        <taxon>Panheteroptera</taxon>
        <taxon>Cimicomorpha</taxon>
        <taxon>Cimicidae</taxon>
        <taxon>Cimex</taxon>
    </lineage>
</organism>
<dbReference type="KEGG" id="clec:106665355"/>
<keyword evidence="2" id="KW-1185">Reference proteome</keyword>
<dbReference type="RefSeq" id="XP_014247201.1">
    <property type="nucleotide sequence ID" value="XM_014391715.2"/>
</dbReference>
<dbReference type="GeneID" id="106665355"/>
<protein>
    <submittedName>
        <fullName evidence="1">Uncharacterized protein</fullName>
    </submittedName>
</protein>
<sequence>MSSKSTPVVRNMKMKVQKVLVYEPVKADKKIMKCLPVPPGGRGIKLCEYRQMNRSCFPKLCDCPLREQPLSRRSMFFRKACFTVKIMALAVMLKITYDAGFWSHPGNSKKLVEKISETLNLKGQRDRQIVEPSKPSKNIDEDYENEPHNISNIWNGIILTCARNLLQLDPSRQ</sequence>
<evidence type="ECO:0000313" key="1">
    <source>
        <dbReference type="EnsemblMetazoa" id="XP_014247201.1"/>
    </source>
</evidence>
<accession>A0A8I6RKN5</accession>
<dbReference type="AlphaFoldDB" id="A0A8I6RKN5"/>
<dbReference type="Proteomes" id="UP000494040">
    <property type="component" value="Unassembled WGS sequence"/>
</dbReference>
<dbReference type="EnsemblMetazoa" id="XM_014391715.2">
    <property type="protein sequence ID" value="XP_014247201.1"/>
    <property type="gene ID" value="LOC106665355"/>
</dbReference>
<name>A0A8I6RKN5_CIMLE</name>
<evidence type="ECO:0000313" key="2">
    <source>
        <dbReference type="Proteomes" id="UP000494040"/>
    </source>
</evidence>
<reference evidence="1" key="1">
    <citation type="submission" date="2022-01" db="UniProtKB">
        <authorList>
            <consortium name="EnsemblMetazoa"/>
        </authorList>
    </citation>
    <scope>IDENTIFICATION</scope>
</reference>
<dbReference type="OrthoDB" id="5948578at2759"/>
<proteinExistence type="predicted"/>